<dbReference type="EMBL" id="DS022251">
    <property type="protein sequence ID" value="EWG48041.1"/>
    <property type="molecule type" value="Genomic_DNA"/>
</dbReference>
<dbReference type="RefSeq" id="XP_018754232.1">
    <property type="nucleotide sequence ID" value="XM_018905464.1"/>
</dbReference>
<protein>
    <submittedName>
        <fullName evidence="1">Uncharacterized protein</fullName>
    </submittedName>
</protein>
<dbReference type="VEuPathDB" id="FungiDB:FVEG_16231"/>
<dbReference type="AlphaFoldDB" id="W7MAK3"/>
<sequence length="164" mass="18575">MKSRQQHNFFDIEFSIPFRMIICVKRKHLSCLHPSANLPHSPPLLSKAGARARDGLHIQQSQRYLRCAHHRKYNTVEEDIATEYMAPTTSLAQIQVQNPSTISLRCPMAQGTFSMTGICLIFCPMPSLCRSHAPSHCICRLPLLGFGKRHPRTSRRALARLPTS</sequence>
<gene>
    <name evidence="1" type="ORF">FVEG_16231</name>
</gene>
<dbReference type="KEGG" id="fvr:FVEG_16231"/>
<evidence type="ECO:0000313" key="2">
    <source>
        <dbReference type="Proteomes" id="UP000009096"/>
    </source>
</evidence>
<proteinExistence type="predicted"/>
<evidence type="ECO:0000313" key="1">
    <source>
        <dbReference type="EMBL" id="EWG48041.1"/>
    </source>
</evidence>
<accession>W7MAK3</accession>
<dbReference type="GeneID" id="30073107"/>
<organism evidence="1 2">
    <name type="scientific">Gibberella moniliformis (strain M3125 / FGSC 7600)</name>
    <name type="common">Maize ear and stalk rot fungus</name>
    <name type="synonym">Fusarium verticillioides</name>
    <dbReference type="NCBI Taxonomy" id="334819"/>
    <lineage>
        <taxon>Eukaryota</taxon>
        <taxon>Fungi</taxon>
        <taxon>Dikarya</taxon>
        <taxon>Ascomycota</taxon>
        <taxon>Pezizomycotina</taxon>
        <taxon>Sordariomycetes</taxon>
        <taxon>Hypocreomycetidae</taxon>
        <taxon>Hypocreales</taxon>
        <taxon>Nectriaceae</taxon>
        <taxon>Fusarium</taxon>
        <taxon>Fusarium fujikuroi species complex</taxon>
    </lineage>
</organism>
<name>W7MAK3_GIBM7</name>
<keyword evidence="2" id="KW-1185">Reference proteome</keyword>
<dbReference type="Proteomes" id="UP000009096">
    <property type="component" value="Chromosome 3"/>
</dbReference>
<reference evidence="1 2" key="1">
    <citation type="journal article" date="2010" name="Nature">
        <title>Comparative genomics reveals mobile pathogenicity chromosomes in Fusarium.</title>
        <authorList>
            <person name="Ma L.J."/>
            <person name="van der Does H.C."/>
            <person name="Borkovich K.A."/>
            <person name="Coleman J.J."/>
            <person name="Daboussi M.J."/>
            <person name="Di Pietro A."/>
            <person name="Dufresne M."/>
            <person name="Freitag M."/>
            <person name="Grabherr M."/>
            <person name="Henrissat B."/>
            <person name="Houterman P.M."/>
            <person name="Kang S."/>
            <person name="Shim W.B."/>
            <person name="Woloshuk C."/>
            <person name="Xie X."/>
            <person name="Xu J.R."/>
            <person name="Antoniw J."/>
            <person name="Baker S.E."/>
            <person name="Bluhm B.H."/>
            <person name="Breakspear A."/>
            <person name="Brown D.W."/>
            <person name="Butchko R.A."/>
            <person name="Chapman S."/>
            <person name="Coulson R."/>
            <person name="Coutinho P.M."/>
            <person name="Danchin E.G."/>
            <person name="Diener A."/>
            <person name="Gale L.R."/>
            <person name="Gardiner D.M."/>
            <person name="Goff S."/>
            <person name="Hammond-Kosack K.E."/>
            <person name="Hilburn K."/>
            <person name="Hua-Van A."/>
            <person name="Jonkers W."/>
            <person name="Kazan K."/>
            <person name="Kodira C.D."/>
            <person name="Koehrsen M."/>
            <person name="Kumar L."/>
            <person name="Lee Y.H."/>
            <person name="Li L."/>
            <person name="Manners J.M."/>
            <person name="Miranda-Saavedra D."/>
            <person name="Mukherjee M."/>
            <person name="Park G."/>
            <person name="Park J."/>
            <person name="Park S.Y."/>
            <person name="Proctor R.H."/>
            <person name="Regev A."/>
            <person name="Ruiz-Roldan M.C."/>
            <person name="Sain D."/>
            <person name="Sakthikumar S."/>
            <person name="Sykes S."/>
            <person name="Schwartz D.C."/>
            <person name="Turgeon B.G."/>
            <person name="Wapinski I."/>
            <person name="Yoder O."/>
            <person name="Young S."/>
            <person name="Zeng Q."/>
            <person name="Zhou S."/>
            <person name="Galagan J."/>
            <person name="Cuomo C.A."/>
            <person name="Kistler H.C."/>
            <person name="Rep M."/>
        </authorList>
    </citation>
    <scope>NUCLEOTIDE SEQUENCE [LARGE SCALE GENOMIC DNA]</scope>
    <source>
        <strain evidence="2">M3125 / FGSC 7600</strain>
    </source>
</reference>